<keyword evidence="3 6" id="KW-1133">Transmembrane helix</keyword>
<comment type="caution">
    <text evidence="8">The sequence shown here is derived from an EMBL/GenBank/DDBJ whole genome shotgun (WGS) entry which is preliminary data.</text>
</comment>
<dbReference type="GO" id="GO:0046677">
    <property type="term" value="P:response to antibiotic"/>
    <property type="evidence" value="ECO:0007669"/>
    <property type="project" value="UniProtKB-KW"/>
</dbReference>
<dbReference type="AlphaFoldDB" id="A0A2V5LSK6"/>
<feature type="transmembrane region" description="Helical" evidence="6">
    <location>
        <begin position="235"/>
        <end position="256"/>
    </location>
</feature>
<keyword evidence="2 6" id="KW-0812">Transmembrane</keyword>
<comment type="subcellular location">
    <subcellularLocation>
        <location evidence="1">Membrane</location>
        <topology evidence="1">Multi-pass membrane protein</topology>
    </subcellularLocation>
</comment>
<feature type="domain" description="ABC-2 type transporter transmembrane" evidence="7">
    <location>
        <begin position="68"/>
        <end position="253"/>
    </location>
</feature>
<feature type="transmembrane region" description="Helical" evidence="6">
    <location>
        <begin position="37"/>
        <end position="55"/>
    </location>
</feature>
<dbReference type="GO" id="GO:0043190">
    <property type="term" value="C:ATP-binding cassette (ABC) transporter complex"/>
    <property type="evidence" value="ECO:0007669"/>
    <property type="project" value="InterPro"/>
</dbReference>
<evidence type="ECO:0000259" key="7">
    <source>
        <dbReference type="Pfam" id="PF12698"/>
    </source>
</evidence>
<evidence type="ECO:0000256" key="5">
    <source>
        <dbReference type="ARBA" id="ARBA00023251"/>
    </source>
</evidence>
<dbReference type="RefSeq" id="WP_110501924.1">
    <property type="nucleotide sequence ID" value="NZ_QJVD01000018.1"/>
</dbReference>
<feature type="transmembrane region" description="Helical" evidence="6">
    <location>
        <begin position="147"/>
        <end position="172"/>
    </location>
</feature>
<dbReference type="InterPro" id="IPR013525">
    <property type="entry name" value="ABC2_TM"/>
</dbReference>
<feature type="transmembrane region" description="Helical" evidence="6">
    <location>
        <begin position="120"/>
        <end position="141"/>
    </location>
</feature>
<proteinExistence type="predicted"/>
<evidence type="ECO:0000313" key="8">
    <source>
        <dbReference type="EMBL" id="PYI66017.1"/>
    </source>
</evidence>
<evidence type="ECO:0000256" key="3">
    <source>
        <dbReference type="ARBA" id="ARBA00022989"/>
    </source>
</evidence>
<dbReference type="PANTHER" id="PTHR43229">
    <property type="entry name" value="NODULATION PROTEIN J"/>
    <property type="match status" value="1"/>
</dbReference>
<accession>A0A2V5LSK6</accession>
<gene>
    <name evidence="8" type="ORF">CVV68_15565</name>
</gene>
<dbReference type="Proteomes" id="UP000247832">
    <property type="component" value="Unassembled WGS sequence"/>
</dbReference>
<dbReference type="PANTHER" id="PTHR43229:SF2">
    <property type="entry name" value="NODULATION PROTEIN J"/>
    <property type="match status" value="1"/>
</dbReference>
<dbReference type="GO" id="GO:0140359">
    <property type="term" value="F:ABC-type transporter activity"/>
    <property type="evidence" value="ECO:0007669"/>
    <property type="project" value="InterPro"/>
</dbReference>
<feature type="transmembrane region" description="Helical" evidence="6">
    <location>
        <begin position="184"/>
        <end position="202"/>
    </location>
</feature>
<evidence type="ECO:0000256" key="2">
    <source>
        <dbReference type="ARBA" id="ARBA00022692"/>
    </source>
</evidence>
<dbReference type="EMBL" id="QJVD01000018">
    <property type="protein sequence ID" value="PYI66017.1"/>
    <property type="molecule type" value="Genomic_DNA"/>
</dbReference>
<sequence>MTDAGTNTGGATARPPLGLALSSLLRADATVLLRSKVSATLSVLLPIVILVATTFGKSQSRLGGSTLTIGLALTLGLLTSSMLGYTLAVAHDRETGVLQRLRAAPVPTWGIMGSRMGIQVAANLAGSIIVVVVGVILHGLALGAGQFLLVLVVALLGGVSFLAIGQAVVGLVKSATAVLAVSRLIFIVLILLGLVGGTGLLGDTLNTISQWTPVGALMTLFADVLNQAAWSAQDAWSLVTCVAWTAVCATIGIRWFRWESR</sequence>
<keyword evidence="9" id="KW-1185">Reference proteome</keyword>
<evidence type="ECO:0000256" key="6">
    <source>
        <dbReference type="SAM" id="Phobius"/>
    </source>
</evidence>
<dbReference type="InterPro" id="IPR051784">
    <property type="entry name" value="Nod_factor_ABC_transporter"/>
</dbReference>
<dbReference type="OrthoDB" id="5116867at2"/>
<keyword evidence="4 6" id="KW-0472">Membrane</keyword>
<evidence type="ECO:0000313" key="9">
    <source>
        <dbReference type="Proteomes" id="UP000247832"/>
    </source>
</evidence>
<reference evidence="8 9" key="1">
    <citation type="submission" date="2018-05" db="EMBL/GenBank/DDBJ databases">
        <title>Genetic diversity of glacier-inhabiting Cryobacterium bacteria in China and description of Cryobacterium mengkeensis sp. nov. and Arthrobacter glacialis sp. nov.</title>
        <authorList>
            <person name="Liu Q."/>
            <person name="Xin Y.-H."/>
        </authorList>
    </citation>
    <scope>NUCLEOTIDE SEQUENCE [LARGE SCALE GENOMIC DNA]</scope>
    <source>
        <strain evidence="8 9">LI2</strain>
    </source>
</reference>
<organism evidence="8 9">
    <name type="scientific">Arthrobacter livingstonensis</name>
    <dbReference type="NCBI Taxonomy" id="670078"/>
    <lineage>
        <taxon>Bacteria</taxon>
        <taxon>Bacillati</taxon>
        <taxon>Actinomycetota</taxon>
        <taxon>Actinomycetes</taxon>
        <taxon>Micrococcales</taxon>
        <taxon>Micrococcaceae</taxon>
        <taxon>Arthrobacter</taxon>
    </lineage>
</organism>
<dbReference type="InterPro" id="IPR000412">
    <property type="entry name" value="ABC_2_transport"/>
</dbReference>
<feature type="transmembrane region" description="Helical" evidence="6">
    <location>
        <begin position="67"/>
        <end position="90"/>
    </location>
</feature>
<evidence type="ECO:0000256" key="1">
    <source>
        <dbReference type="ARBA" id="ARBA00004141"/>
    </source>
</evidence>
<name>A0A2V5LSK6_9MICC</name>
<evidence type="ECO:0000256" key="4">
    <source>
        <dbReference type="ARBA" id="ARBA00023136"/>
    </source>
</evidence>
<dbReference type="PIRSF" id="PIRSF006648">
    <property type="entry name" value="DrrB"/>
    <property type="match status" value="1"/>
</dbReference>
<protein>
    <recommendedName>
        <fullName evidence="7">ABC-2 type transporter transmembrane domain-containing protein</fullName>
    </recommendedName>
</protein>
<keyword evidence="5" id="KW-0046">Antibiotic resistance</keyword>
<dbReference type="Pfam" id="PF12698">
    <property type="entry name" value="ABC2_membrane_3"/>
    <property type="match status" value="1"/>
</dbReference>